<accession>A0ABX0LUP3</accession>
<keyword evidence="3" id="KW-1185">Reference proteome</keyword>
<dbReference type="Pfam" id="PF04754">
    <property type="entry name" value="Transposase_31"/>
    <property type="match status" value="1"/>
</dbReference>
<evidence type="ECO:0000313" key="2">
    <source>
        <dbReference type="EMBL" id="NHZ33816.1"/>
    </source>
</evidence>
<dbReference type="InterPro" id="IPR051699">
    <property type="entry name" value="Rpn/YhgA-like_nuclease"/>
</dbReference>
<gene>
    <name evidence="2" type="ORF">F0185_09465</name>
</gene>
<reference evidence="2 3" key="1">
    <citation type="submission" date="2019-09" db="EMBL/GenBank/DDBJ databases">
        <title>Taxonomy of Antarctic Massilia spp.: description of Massilia rubra sp. nov., Massilia aquatica sp. nov., Massilia mucilaginosa sp. nov., Massilia frigida sp. nov. isolated from streams, lakes and regoliths.</title>
        <authorList>
            <person name="Holochova P."/>
            <person name="Sedlacek I."/>
            <person name="Kralova S."/>
            <person name="Maslanova I."/>
            <person name="Busse H.-J."/>
            <person name="Stankova E."/>
            <person name="Vrbovska V."/>
            <person name="Kovarovic V."/>
            <person name="Bartak M."/>
            <person name="Svec P."/>
            <person name="Pantucek R."/>
        </authorList>
    </citation>
    <scope>NUCLEOTIDE SEQUENCE [LARGE SCALE GENOMIC DNA]</scope>
    <source>
        <strain evidence="2 3">CCM 8692</strain>
    </source>
</reference>
<dbReference type="InterPro" id="IPR006842">
    <property type="entry name" value="Transposase_31"/>
</dbReference>
<protein>
    <submittedName>
        <fullName evidence="2">Transposase</fullName>
    </submittedName>
</protein>
<dbReference type="Proteomes" id="UP000785613">
    <property type="component" value="Unassembled WGS sequence"/>
</dbReference>
<dbReference type="PANTHER" id="PTHR34611:SF2">
    <property type="entry name" value="INACTIVE RECOMBINATION-PROMOTING NUCLEASE-LIKE PROTEIN RPNE-RELATED"/>
    <property type="match status" value="1"/>
</dbReference>
<comment type="caution">
    <text evidence="2">The sequence shown here is derived from an EMBL/GenBank/DDBJ whole genome shotgun (WGS) entry which is preliminary data.</text>
</comment>
<sequence>MTANHDLGYRALFAHPEMVRELITGFTAFKLLDGVALSAFERVNADYVSERPSARQGDVVWRVRLGEQFPDVVILLEFQSGVDRCMALRMQTYVGLLCQDLVKRHQLSPGLLLPPVLPLVFYNGEPPWSATPDLADLLMTPPAELAALQPSQRYALIDQRRLDRAALDANDDLLALLFRIELSLFPDVLTTHVTALKTWFRNTPQTSLRTSVWAWWKALLARKTDNTQLFDLDSAEEDDMKQLKPWDREMEELVNQRALALIEKTMEKIREESKKEGQKEGKEEGQIEGQLITLRNMLGALLRKRFGDLPTPAAQRIAEATKDELEQWFERGLNGPNLALVFGDAKTPG</sequence>
<proteinExistence type="predicted"/>
<organism evidence="2 3">
    <name type="scientific">Massilia rubra</name>
    <dbReference type="NCBI Taxonomy" id="2607910"/>
    <lineage>
        <taxon>Bacteria</taxon>
        <taxon>Pseudomonadati</taxon>
        <taxon>Pseudomonadota</taxon>
        <taxon>Betaproteobacteria</taxon>
        <taxon>Burkholderiales</taxon>
        <taxon>Oxalobacteraceae</taxon>
        <taxon>Telluria group</taxon>
        <taxon>Massilia</taxon>
    </lineage>
</organism>
<dbReference type="EMBL" id="VUYU01000005">
    <property type="protein sequence ID" value="NHZ33816.1"/>
    <property type="molecule type" value="Genomic_DNA"/>
</dbReference>
<feature type="domain" description="Transposase (putative) YhgA-like" evidence="1">
    <location>
        <begin position="4"/>
        <end position="193"/>
    </location>
</feature>
<evidence type="ECO:0000313" key="3">
    <source>
        <dbReference type="Proteomes" id="UP000785613"/>
    </source>
</evidence>
<evidence type="ECO:0000259" key="1">
    <source>
        <dbReference type="Pfam" id="PF04754"/>
    </source>
</evidence>
<dbReference type="PANTHER" id="PTHR34611">
    <property type="match status" value="1"/>
</dbReference>
<dbReference type="RefSeq" id="WP_167223767.1">
    <property type="nucleotide sequence ID" value="NZ_VUYU01000005.1"/>
</dbReference>
<name>A0ABX0LUP3_9BURK</name>